<dbReference type="Pfam" id="PF13359">
    <property type="entry name" value="DDE_Tnp_4"/>
    <property type="match status" value="1"/>
</dbReference>
<keyword evidence="6" id="KW-0378">Hydrolase</keyword>
<dbReference type="PANTHER" id="PTHR22930:SF269">
    <property type="entry name" value="NUCLEASE HARBI1-LIKE PROTEIN"/>
    <property type="match status" value="1"/>
</dbReference>
<evidence type="ECO:0000256" key="1">
    <source>
        <dbReference type="ARBA" id="ARBA00001968"/>
    </source>
</evidence>
<dbReference type="InterPro" id="IPR045249">
    <property type="entry name" value="HARBI1-like"/>
</dbReference>
<evidence type="ECO:0000256" key="3">
    <source>
        <dbReference type="ARBA" id="ARBA00006958"/>
    </source>
</evidence>
<evidence type="ECO:0000256" key="5">
    <source>
        <dbReference type="ARBA" id="ARBA00022723"/>
    </source>
</evidence>
<evidence type="ECO:0000313" key="9">
    <source>
        <dbReference type="Ensembl" id="ENSNMLP00000014245.1"/>
    </source>
</evidence>
<organism evidence="9 10">
    <name type="scientific">Neogobius melanostomus</name>
    <name type="common">round goby</name>
    <dbReference type="NCBI Taxonomy" id="47308"/>
    <lineage>
        <taxon>Eukaryota</taxon>
        <taxon>Metazoa</taxon>
        <taxon>Chordata</taxon>
        <taxon>Craniata</taxon>
        <taxon>Vertebrata</taxon>
        <taxon>Euteleostomi</taxon>
        <taxon>Actinopterygii</taxon>
        <taxon>Neopterygii</taxon>
        <taxon>Teleostei</taxon>
        <taxon>Neoteleostei</taxon>
        <taxon>Acanthomorphata</taxon>
        <taxon>Gobiaria</taxon>
        <taxon>Gobiiformes</taxon>
        <taxon>Gobioidei</taxon>
        <taxon>Gobiidae</taxon>
        <taxon>Benthophilinae</taxon>
        <taxon>Neogobiini</taxon>
        <taxon>Neogobius</taxon>
    </lineage>
</organism>
<dbReference type="AlphaFoldDB" id="A0A8C6T222"/>
<dbReference type="PANTHER" id="PTHR22930">
    <property type="match status" value="1"/>
</dbReference>
<dbReference type="InterPro" id="IPR027806">
    <property type="entry name" value="HARBI1_dom"/>
</dbReference>
<keyword evidence="10" id="KW-1185">Reference proteome</keyword>
<evidence type="ECO:0000259" key="8">
    <source>
        <dbReference type="Pfam" id="PF13359"/>
    </source>
</evidence>
<reference evidence="9" key="1">
    <citation type="submission" date="2025-08" db="UniProtKB">
        <authorList>
            <consortium name="Ensembl"/>
        </authorList>
    </citation>
    <scope>IDENTIFICATION</scope>
</reference>
<dbReference type="Proteomes" id="UP000694523">
    <property type="component" value="Unplaced"/>
</dbReference>
<comment type="similarity">
    <text evidence="3">Belongs to the HARBI1 family.</text>
</comment>
<sequence length="389" mass="44033">MDDRNRKALALYLLFRRQRRNNRRLWIHPINEHRTQFGAYYHLVAELQLHPEKHFQYFRMSAVQMEDLLSIIGPTIRRQETNFRKSISPRQRLAVTIRFLATGESFTSLALQYRLGVSTVSSIVHSALEAIETHMLGTQIPAPTEEMWRAVSAGFWEKWNFPNCIGVIDGKRVNIRAPPNSGSHHFSINLLAVADADSRFTYIHVHGDYGEASDGGIFSASTLKTGLEQKTLNVPADIPLPNGGQQGLMPHVLVGDAAFPQTTYMMRPYMGKNLPDPKQTFNSRLSRARTAVECAFDILVGRWRVLLTKLNMTPERVDTTVIVCCILHNFLHNPSDNHRWLEEANQGQLGLCRASRDMGGQRPTKEAASVRQRFCDYFQSAGGALPHAQ</sequence>
<keyword evidence="7" id="KW-0539">Nucleus</keyword>
<protein>
    <recommendedName>
        <fullName evidence="8">DDE Tnp4 domain-containing protein</fullName>
    </recommendedName>
</protein>
<evidence type="ECO:0000256" key="7">
    <source>
        <dbReference type="ARBA" id="ARBA00023242"/>
    </source>
</evidence>
<dbReference type="GO" id="GO:0005634">
    <property type="term" value="C:nucleus"/>
    <property type="evidence" value="ECO:0007669"/>
    <property type="project" value="UniProtKB-SubCell"/>
</dbReference>
<keyword evidence="5" id="KW-0479">Metal-binding</keyword>
<evidence type="ECO:0000313" key="10">
    <source>
        <dbReference type="Proteomes" id="UP000694523"/>
    </source>
</evidence>
<evidence type="ECO:0000256" key="2">
    <source>
        <dbReference type="ARBA" id="ARBA00004123"/>
    </source>
</evidence>
<reference evidence="9" key="2">
    <citation type="submission" date="2025-09" db="UniProtKB">
        <authorList>
            <consortium name="Ensembl"/>
        </authorList>
    </citation>
    <scope>IDENTIFICATION</scope>
</reference>
<evidence type="ECO:0000256" key="6">
    <source>
        <dbReference type="ARBA" id="ARBA00022801"/>
    </source>
</evidence>
<comment type="cofactor">
    <cofactor evidence="1">
        <name>a divalent metal cation</name>
        <dbReference type="ChEBI" id="CHEBI:60240"/>
    </cofactor>
</comment>
<accession>A0A8C6T222</accession>
<dbReference type="Ensembl" id="ENSNMLT00000016023.1">
    <property type="protein sequence ID" value="ENSNMLP00000014245.1"/>
    <property type="gene ID" value="ENSNMLG00000009520.1"/>
</dbReference>
<feature type="domain" description="DDE Tnp4" evidence="8">
    <location>
        <begin position="168"/>
        <end position="329"/>
    </location>
</feature>
<proteinExistence type="inferred from homology"/>
<dbReference type="GO" id="GO:0016787">
    <property type="term" value="F:hydrolase activity"/>
    <property type="evidence" value="ECO:0007669"/>
    <property type="project" value="UniProtKB-KW"/>
</dbReference>
<evidence type="ECO:0000256" key="4">
    <source>
        <dbReference type="ARBA" id="ARBA00022722"/>
    </source>
</evidence>
<name>A0A8C6T222_9GOBI</name>
<comment type="subcellular location">
    <subcellularLocation>
        <location evidence="2">Nucleus</location>
    </subcellularLocation>
</comment>
<keyword evidence="4" id="KW-0540">Nuclease</keyword>
<dbReference type="GO" id="GO:0046872">
    <property type="term" value="F:metal ion binding"/>
    <property type="evidence" value="ECO:0007669"/>
    <property type="project" value="UniProtKB-KW"/>
</dbReference>
<dbReference type="GO" id="GO:0004518">
    <property type="term" value="F:nuclease activity"/>
    <property type="evidence" value="ECO:0007669"/>
    <property type="project" value="UniProtKB-KW"/>
</dbReference>